<keyword evidence="3 9" id="KW-0645">Protease</keyword>
<evidence type="ECO:0000256" key="2">
    <source>
        <dbReference type="ARBA" id="ARBA00022475"/>
    </source>
</evidence>
<comment type="pathway">
    <text evidence="9">Protein modification; lipoprotein biosynthesis (signal peptide cleavage).</text>
</comment>
<evidence type="ECO:0000256" key="7">
    <source>
        <dbReference type="ARBA" id="ARBA00022989"/>
    </source>
</evidence>
<dbReference type="PANTHER" id="PTHR33695">
    <property type="entry name" value="LIPOPROTEIN SIGNAL PEPTIDASE"/>
    <property type="match status" value="1"/>
</dbReference>
<dbReference type="EMBL" id="JARMAB010000004">
    <property type="protein sequence ID" value="MED1202146.1"/>
    <property type="molecule type" value="Genomic_DNA"/>
</dbReference>
<gene>
    <name evidence="9 12" type="primary">lspA</name>
    <name evidence="12" type="ORF">P4T90_03450</name>
</gene>
<dbReference type="PROSITE" id="PS00855">
    <property type="entry name" value="SPASE_II"/>
    <property type="match status" value="1"/>
</dbReference>
<keyword evidence="5 9" id="KW-0064">Aspartyl protease</keyword>
<protein>
    <recommendedName>
        <fullName evidence="9">Lipoprotein signal peptidase</fullName>
        <ecNumber evidence="9">3.4.23.36</ecNumber>
    </recommendedName>
    <alternativeName>
        <fullName evidence="9">Prolipoprotein signal peptidase</fullName>
    </alternativeName>
    <alternativeName>
        <fullName evidence="9">Signal peptidase II</fullName>
        <shortName evidence="9">SPase II</shortName>
    </alternativeName>
</protein>
<dbReference type="RefSeq" id="WP_066264795.1">
    <property type="nucleotide sequence ID" value="NZ_JARMAB010000004.1"/>
</dbReference>
<dbReference type="Pfam" id="PF01252">
    <property type="entry name" value="Peptidase_A8"/>
    <property type="match status" value="1"/>
</dbReference>
<reference evidence="12 13" key="1">
    <citation type="submission" date="2023-03" db="EMBL/GenBank/DDBJ databases">
        <title>Bacillus Genome Sequencing.</title>
        <authorList>
            <person name="Dunlap C."/>
        </authorList>
    </citation>
    <scope>NUCLEOTIDE SEQUENCE [LARGE SCALE GENOMIC DNA]</scope>
    <source>
        <strain evidence="12 13">B-23453</strain>
    </source>
</reference>
<evidence type="ECO:0000256" key="11">
    <source>
        <dbReference type="RuleBase" id="RU004181"/>
    </source>
</evidence>
<name>A0ABU6MDN6_9BACI</name>
<comment type="caution">
    <text evidence="12">The sequence shown here is derived from an EMBL/GenBank/DDBJ whole genome shotgun (WGS) entry which is preliminary data.</text>
</comment>
<evidence type="ECO:0000256" key="4">
    <source>
        <dbReference type="ARBA" id="ARBA00022692"/>
    </source>
</evidence>
<dbReference type="PANTHER" id="PTHR33695:SF1">
    <property type="entry name" value="LIPOPROTEIN SIGNAL PEPTIDASE"/>
    <property type="match status" value="1"/>
</dbReference>
<keyword evidence="4 9" id="KW-0812">Transmembrane</keyword>
<keyword evidence="2 9" id="KW-1003">Cell membrane</keyword>
<feature type="transmembrane region" description="Helical" evidence="9">
    <location>
        <begin position="90"/>
        <end position="110"/>
    </location>
</feature>
<dbReference type="GO" id="GO:0004190">
    <property type="term" value="F:aspartic-type endopeptidase activity"/>
    <property type="evidence" value="ECO:0007669"/>
    <property type="project" value="UniProtKB-EC"/>
</dbReference>
<sequence>MGVSFVVYFYLLAAVIIAVDQITKWLIVKNMEPGESIKIIENFFYITSSRNQGAAWGILQGKMWLFYFITVVVIIGLIYFLQKNAKGKPLLGISMAFMLGGAIGNFIDRIARKEVVDFIHTYIFGYDFPIFNIADSSLTIGVVLLLILMLLDERKSKEKSYGNKGTHHS</sequence>
<dbReference type="Proteomes" id="UP001341444">
    <property type="component" value="Unassembled WGS sequence"/>
</dbReference>
<comment type="similarity">
    <text evidence="1 9 11">Belongs to the peptidase A8 family.</text>
</comment>
<keyword evidence="7 9" id="KW-1133">Transmembrane helix</keyword>
<evidence type="ECO:0000256" key="1">
    <source>
        <dbReference type="ARBA" id="ARBA00006139"/>
    </source>
</evidence>
<keyword evidence="13" id="KW-1185">Reference proteome</keyword>
<comment type="subcellular location">
    <subcellularLocation>
        <location evidence="9">Cell membrane</location>
        <topology evidence="9">Multi-pass membrane protein</topology>
    </subcellularLocation>
</comment>
<evidence type="ECO:0000313" key="12">
    <source>
        <dbReference type="EMBL" id="MED1202146.1"/>
    </source>
</evidence>
<feature type="transmembrane region" description="Helical" evidence="9">
    <location>
        <begin position="7"/>
        <end position="27"/>
    </location>
</feature>
<organism evidence="12 13">
    <name type="scientific">Heyndrickxia acidicola</name>
    <dbReference type="NCBI Taxonomy" id="209389"/>
    <lineage>
        <taxon>Bacteria</taxon>
        <taxon>Bacillati</taxon>
        <taxon>Bacillota</taxon>
        <taxon>Bacilli</taxon>
        <taxon>Bacillales</taxon>
        <taxon>Bacillaceae</taxon>
        <taxon>Heyndrickxia</taxon>
    </lineage>
</organism>
<evidence type="ECO:0000256" key="8">
    <source>
        <dbReference type="ARBA" id="ARBA00023136"/>
    </source>
</evidence>
<evidence type="ECO:0000256" key="9">
    <source>
        <dbReference type="HAMAP-Rule" id="MF_00161"/>
    </source>
</evidence>
<dbReference type="PRINTS" id="PR00781">
    <property type="entry name" value="LIPOSIGPTASE"/>
</dbReference>
<evidence type="ECO:0000256" key="3">
    <source>
        <dbReference type="ARBA" id="ARBA00022670"/>
    </source>
</evidence>
<proteinExistence type="inferred from homology"/>
<feature type="transmembrane region" description="Helical" evidence="9">
    <location>
        <begin position="64"/>
        <end position="81"/>
    </location>
</feature>
<keyword evidence="6 9" id="KW-0378">Hydrolase</keyword>
<feature type="transmembrane region" description="Helical" evidence="9">
    <location>
        <begin position="130"/>
        <end position="151"/>
    </location>
</feature>
<feature type="active site" evidence="9">
    <location>
        <position position="117"/>
    </location>
</feature>
<accession>A0ABU6MDN6</accession>
<comment type="catalytic activity">
    <reaction evidence="9 10">
        <text>Release of signal peptides from bacterial membrane prolipoproteins. Hydrolyzes -Xaa-Yaa-Zaa-|-(S,diacylglyceryl)Cys-, in which Xaa is hydrophobic (preferably Leu), and Yaa (Ala or Ser) and Zaa (Gly or Ala) have small, neutral side chains.</text>
        <dbReference type="EC" id="3.4.23.36"/>
    </reaction>
</comment>
<dbReference type="EC" id="3.4.23.36" evidence="9"/>
<dbReference type="NCBIfam" id="TIGR00077">
    <property type="entry name" value="lspA"/>
    <property type="match status" value="1"/>
</dbReference>
<keyword evidence="8 9" id="KW-0472">Membrane</keyword>
<evidence type="ECO:0000313" key="13">
    <source>
        <dbReference type="Proteomes" id="UP001341444"/>
    </source>
</evidence>
<evidence type="ECO:0000256" key="6">
    <source>
        <dbReference type="ARBA" id="ARBA00022801"/>
    </source>
</evidence>
<comment type="function">
    <text evidence="9 10">This protein specifically catalyzes the removal of signal peptides from prolipoproteins.</text>
</comment>
<dbReference type="HAMAP" id="MF_00161">
    <property type="entry name" value="LspA"/>
    <property type="match status" value="1"/>
</dbReference>
<dbReference type="InterPro" id="IPR001872">
    <property type="entry name" value="Peptidase_A8"/>
</dbReference>
<evidence type="ECO:0000256" key="5">
    <source>
        <dbReference type="ARBA" id="ARBA00022750"/>
    </source>
</evidence>
<evidence type="ECO:0000256" key="10">
    <source>
        <dbReference type="RuleBase" id="RU000594"/>
    </source>
</evidence>
<feature type="active site" evidence="9">
    <location>
        <position position="135"/>
    </location>
</feature>